<evidence type="ECO:0000313" key="9">
    <source>
        <dbReference type="EMBL" id="MBK6266361.1"/>
    </source>
</evidence>
<keyword evidence="3 6" id="KW-0812">Transmembrane</keyword>
<evidence type="ECO:0000256" key="4">
    <source>
        <dbReference type="ARBA" id="ARBA00022989"/>
    </source>
</evidence>
<evidence type="ECO:0000256" key="3">
    <source>
        <dbReference type="ARBA" id="ARBA00022692"/>
    </source>
</evidence>
<evidence type="ECO:0000313" key="10">
    <source>
        <dbReference type="Proteomes" id="UP000611723"/>
    </source>
</evidence>
<keyword evidence="4 6" id="KW-1133">Transmembrane helix</keyword>
<feature type="transmembrane region" description="Helical" evidence="6">
    <location>
        <begin position="694"/>
        <end position="719"/>
    </location>
</feature>
<evidence type="ECO:0000259" key="8">
    <source>
        <dbReference type="Pfam" id="PF12704"/>
    </source>
</evidence>
<dbReference type="Pfam" id="PF02687">
    <property type="entry name" value="FtsX"/>
    <property type="match status" value="2"/>
</dbReference>
<feature type="transmembrane region" description="Helical" evidence="6">
    <location>
        <begin position="780"/>
        <end position="800"/>
    </location>
</feature>
<dbReference type="PANTHER" id="PTHR30572:SF18">
    <property type="entry name" value="ABC-TYPE MACROLIDE FAMILY EXPORT SYSTEM PERMEASE COMPONENT 2"/>
    <property type="match status" value="1"/>
</dbReference>
<feature type="transmembrane region" description="Helical" evidence="6">
    <location>
        <begin position="287"/>
        <end position="311"/>
    </location>
</feature>
<evidence type="ECO:0000256" key="5">
    <source>
        <dbReference type="ARBA" id="ARBA00023136"/>
    </source>
</evidence>
<dbReference type="InterPro" id="IPR050250">
    <property type="entry name" value="Macrolide_Exporter_MacB"/>
</dbReference>
<dbReference type="PANTHER" id="PTHR30572">
    <property type="entry name" value="MEMBRANE COMPONENT OF TRANSPORTER-RELATED"/>
    <property type="match status" value="1"/>
</dbReference>
<sequence length="817" mass="91584">MWKNYLKIAFRNLIKNKLYTGINLFGLSVGLGVSILILLFIQYENSFDQFHENEERIGRVLWVGEDEDGTLSQTASAPMAVPHALKENFEEVLGTTHFVDTENLTKIEGGETALLQSASIVGEDFLKIFSFPIIKGDPNPIAGKNTIAITASTATKYFGKEEAIGKILLIQLGPEYQPYKVRDILKDPPKKSSIQFEILMSEQNLSAFIEERQLENWEITYGESYVSMKEGYTLASLEEKVPSLIKSAIGQEDFEEEYYDLDFQPIESVHLNPEVTGGILETTDPQLLWILFSVSIMILLIACINFTTMAIGRSATRAKEVGVRKTMGAAYKQLFGQFMTESFIITILSTLLGVLLAQLLLPVFNSLFEKSLVIAFEPVQILIVCALMLLITFIAGAYPALFLSNLRPIQVLKGNLQMNFGKQNLRKGLVGLQFFISLFLIACTLIMYKQMQQINQYDLGFTKDNIIEVKIPPVPSENFITALENSFKKGERFKLAIKRRKEVENAGLAISTYGNNSWWNAGFADSDGNMFYYRLNFIDTHYAEVLGLQFEQGRNLSEKFPSDSSAFIINEAFVHASKMENPLQDQVGPAGKYNDHRIIGVVKDFHHASLYSKIEPVMMTMNPELALSGINSLNIPGSLGPTLLVKSSSDDFQTLISVLKEEWTQLYPSEPFEYSFFDESIQKQYQADERLGKLVGLSAIIAVIIAALGLFALASLSITGRMKEIGIRKVMGASAYNISLMFNKEFLKITLIGIILAMPFSYWLMNKWLEQFEIKSTPGAGIFIITVTIGVFFTIFIVSLQTVKASLMNPVKSLKEE</sequence>
<evidence type="ECO:0000256" key="2">
    <source>
        <dbReference type="ARBA" id="ARBA00022475"/>
    </source>
</evidence>
<feature type="domain" description="ABC3 transporter permease C-terminal" evidence="7">
    <location>
        <begin position="293"/>
        <end position="406"/>
    </location>
</feature>
<organism evidence="9 10">
    <name type="scientific">Marivirga aurantiaca</name>
    <dbReference type="NCBI Taxonomy" id="2802615"/>
    <lineage>
        <taxon>Bacteria</taxon>
        <taxon>Pseudomonadati</taxon>
        <taxon>Bacteroidota</taxon>
        <taxon>Cytophagia</taxon>
        <taxon>Cytophagales</taxon>
        <taxon>Marivirgaceae</taxon>
        <taxon>Marivirga</taxon>
    </lineage>
</organism>
<dbReference type="InterPro" id="IPR003838">
    <property type="entry name" value="ABC3_permease_C"/>
</dbReference>
<keyword evidence="10" id="KW-1185">Reference proteome</keyword>
<dbReference type="EMBL" id="JAEQBW010000007">
    <property type="protein sequence ID" value="MBK6266361.1"/>
    <property type="molecule type" value="Genomic_DNA"/>
</dbReference>
<keyword evidence="2" id="KW-1003">Cell membrane</keyword>
<evidence type="ECO:0000259" key="7">
    <source>
        <dbReference type="Pfam" id="PF02687"/>
    </source>
</evidence>
<dbReference type="AlphaFoldDB" id="A0A934X0Q7"/>
<name>A0A934X0Q7_9BACT</name>
<feature type="transmembrane region" description="Helical" evidence="6">
    <location>
        <begin position="381"/>
        <end position="403"/>
    </location>
</feature>
<feature type="transmembrane region" description="Helical" evidence="6">
    <location>
        <begin position="746"/>
        <end position="765"/>
    </location>
</feature>
<accession>A0A934X0Q7</accession>
<evidence type="ECO:0000256" key="1">
    <source>
        <dbReference type="ARBA" id="ARBA00004651"/>
    </source>
</evidence>
<dbReference type="GO" id="GO:0005886">
    <property type="term" value="C:plasma membrane"/>
    <property type="evidence" value="ECO:0007669"/>
    <property type="project" value="UniProtKB-SubCell"/>
</dbReference>
<proteinExistence type="predicted"/>
<feature type="transmembrane region" description="Helical" evidence="6">
    <location>
        <begin position="342"/>
        <end position="361"/>
    </location>
</feature>
<dbReference type="GO" id="GO:0022857">
    <property type="term" value="F:transmembrane transporter activity"/>
    <property type="evidence" value="ECO:0007669"/>
    <property type="project" value="TreeGrafter"/>
</dbReference>
<keyword evidence="5 6" id="KW-0472">Membrane</keyword>
<feature type="transmembrane region" description="Helical" evidence="6">
    <location>
        <begin position="428"/>
        <end position="448"/>
    </location>
</feature>
<gene>
    <name evidence="9" type="ORF">JKA74_15050</name>
</gene>
<dbReference type="InterPro" id="IPR025857">
    <property type="entry name" value="MacB_PCD"/>
</dbReference>
<comment type="caution">
    <text evidence="9">The sequence shown here is derived from an EMBL/GenBank/DDBJ whole genome shotgun (WGS) entry which is preliminary data.</text>
</comment>
<comment type="subcellular location">
    <subcellularLocation>
        <location evidence="1">Cell membrane</location>
        <topology evidence="1">Multi-pass membrane protein</topology>
    </subcellularLocation>
</comment>
<reference evidence="9" key="1">
    <citation type="submission" date="2021-01" db="EMBL/GenBank/DDBJ databases">
        <title>Marivirga aurantiaca sp. nov., isolated from intertidal surface sediments.</title>
        <authorList>
            <person name="Zhang M."/>
        </authorList>
    </citation>
    <scope>NUCLEOTIDE SEQUENCE</scope>
    <source>
        <strain evidence="9">S37H4</strain>
    </source>
</reference>
<dbReference type="Proteomes" id="UP000611723">
    <property type="component" value="Unassembled WGS sequence"/>
</dbReference>
<protein>
    <submittedName>
        <fullName evidence="9">FtsX-like permease family protein</fullName>
    </submittedName>
</protein>
<dbReference type="RefSeq" id="WP_201432038.1">
    <property type="nucleotide sequence ID" value="NZ_JAEQBW010000007.1"/>
</dbReference>
<evidence type="ECO:0000256" key="6">
    <source>
        <dbReference type="SAM" id="Phobius"/>
    </source>
</evidence>
<feature type="domain" description="MacB-like periplasmic core" evidence="8">
    <location>
        <begin position="20"/>
        <end position="242"/>
    </location>
</feature>
<dbReference type="Pfam" id="PF12704">
    <property type="entry name" value="MacB_PCD"/>
    <property type="match status" value="1"/>
</dbReference>
<feature type="domain" description="ABC3 transporter permease C-terminal" evidence="7">
    <location>
        <begin position="698"/>
        <end position="802"/>
    </location>
</feature>
<feature type="transmembrane region" description="Helical" evidence="6">
    <location>
        <begin position="21"/>
        <end position="43"/>
    </location>
</feature>